<protein>
    <recommendedName>
        <fullName evidence="3">DUF155 domain-containing protein</fullName>
    </recommendedName>
</protein>
<evidence type="ECO:0000313" key="5">
    <source>
        <dbReference type="Proteomes" id="UP001085076"/>
    </source>
</evidence>
<dbReference type="PANTHER" id="PTHR16255:SF6">
    <property type="entry name" value="PROTEIN RETARDED ROOT GROWTH-LIKE"/>
    <property type="match status" value="1"/>
</dbReference>
<keyword evidence="2" id="KW-0812">Transmembrane</keyword>
<reference evidence="4" key="1">
    <citation type="submission" date="2021-03" db="EMBL/GenBank/DDBJ databases">
        <authorList>
            <person name="Li Z."/>
            <person name="Yang C."/>
        </authorList>
    </citation>
    <scope>NUCLEOTIDE SEQUENCE</scope>
    <source>
        <strain evidence="4">Dzin_1.0</strain>
        <tissue evidence="4">Leaf</tissue>
    </source>
</reference>
<feature type="transmembrane region" description="Helical" evidence="2">
    <location>
        <begin position="522"/>
        <end position="540"/>
    </location>
</feature>
<name>A0A9D5HE47_9LILI</name>
<dbReference type="AlphaFoldDB" id="A0A9D5HE47"/>
<dbReference type="Pfam" id="PF02582">
    <property type="entry name" value="DUF155"/>
    <property type="match status" value="2"/>
</dbReference>
<dbReference type="GO" id="GO:0005739">
    <property type="term" value="C:mitochondrion"/>
    <property type="evidence" value="ECO:0007669"/>
    <property type="project" value="UniProtKB-ARBA"/>
</dbReference>
<feature type="domain" description="DUF155" evidence="3">
    <location>
        <begin position="72"/>
        <end position="215"/>
    </location>
</feature>
<evidence type="ECO:0000256" key="1">
    <source>
        <dbReference type="ARBA" id="ARBA00008306"/>
    </source>
</evidence>
<gene>
    <name evidence="4" type="ORF">J5N97_020949</name>
</gene>
<accession>A0A9D5HE47</accession>
<evidence type="ECO:0000259" key="3">
    <source>
        <dbReference type="Pfam" id="PF02582"/>
    </source>
</evidence>
<comment type="similarity">
    <text evidence="1">Belongs to the RMD1/sif2 family.</text>
</comment>
<organism evidence="4 5">
    <name type="scientific">Dioscorea zingiberensis</name>
    <dbReference type="NCBI Taxonomy" id="325984"/>
    <lineage>
        <taxon>Eukaryota</taxon>
        <taxon>Viridiplantae</taxon>
        <taxon>Streptophyta</taxon>
        <taxon>Embryophyta</taxon>
        <taxon>Tracheophyta</taxon>
        <taxon>Spermatophyta</taxon>
        <taxon>Magnoliopsida</taxon>
        <taxon>Liliopsida</taxon>
        <taxon>Dioscoreales</taxon>
        <taxon>Dioscoreaceae</taxon>
        <taxon>Dioscorea</taxon>
    </lineage>
</organism>
<dbReference type="PANTHER" id="PTHR16255">
    <property type="entry name" value="REQUIRED FOR MEIOTIC NUCLEAR DIVISION PROTEIN 1 HOMOLOG"/>
    <property type="match status" value="1"/>
</dbReference>
<sequence>MPLCLPAAAPPSFPLLPASSRGSANPQVPVLGEAEAAEPIDLESLQAENSFNVITPDSHANNFAIYTNNDPHYGSIVLFNVPNHKVDVYLKTVEKHASDLLPEIKNDDYVVVEKPNLETWVQGGLDSIMLRKLSIDGIGTIGSVLGQNIALDYHIRQVKQIIMELEDINCQIVNGGFFSRKRKSLCELVSDVNSELDFFNHNLEILKRSNIANDAQVWECLSTGFGLTKMISTLDLDLKQAMVRTLKLKLILTERESLLKDVGEVLFYGSLLWDTLKDNYGLVIDLKTLQAQNFAFIMPNSHSTNFAIYTKDMPHALEVGFGKRKKSNCQYMVVFQYGSIVLFNIPDHEAYFYLRMVEKYASGLLPEIKKDDYVVVEKPTLETWVHCGLDSIMLKNLSMDGIGTIGSVLGQSIALDYHIRQVKQIITKLEDFNCLLAKGGTFSWQTIDLFQPVSYACSKLDFVNHKLEILKMSNITNDTKIWECLSSEFDLTKIISTLELDLQQAMVTTLKLKIILTQRQSLVVDVIIFSTIMLIILRWLSVSRSDQMTHPFQLND</sequence>
<dbReference type="EMBL" id="JAGGNH010000005">
    <property type="protein sequence ID" value="KAJ0972990.1"/>
    <property type="molecule type" value="Genomic_DNA"/>
</dbReference>
<dbReference type="Proteomes" id="UP001085076">
    <property type="component" value="Miscellaneous, Linkage group lg05"/>
</dbReference>
<dbReference type="InterPro" id="IPR003734">
    <property type="entry name" value="DUF155"/>
</dbReference>
<keyword evidence="2" id="KW-0472">Membrane</keyword>
<feature type="domain" description="DUF155" evidence="3">
    <location>
        <begin position="332"/>
        <end position="497"/>
    </location>
</feature>
<keyword evidence="2" id="KW-1133">Transmembrane helix</keyword>
<keyword evidence="5" id="KW-1185">Reference proteome</keyword>
<evidence type="ECO:0000256" key="2">
    <source>
        <dbReference type="SAM" id="Phobius"/>
    </source>
</evidence>
<evidence type="ECO:0000313" key="4">
    <source>
        <dbReference type="EMBL" id="KAJ0972990.1"/>
    </source>
</evidence>
<comment type="caution">
    <text evidence="4">The sequence shown here is derived from an EMBL/GenBank/DDBJ whole genome shotgun (WGS) entry which is preliminary data.</text>
</comment>
<dbReference type="OrthoDB" id="18302at2759"/>
<reference evidence="4" key="2">
    <citation type="journal article" date="2022" name="Hortic Res">
        <title>The genome of Dioscorea zingiberensis sheds light on the biosynthesis, origin and evolution of the medicinally important diosgenin saponins.</title>
        <authorList>
            <person name="Li Y."/>
            <person name="Tan C."/>
            <person name="Li Z."/>
            <person name="Guo J."/>
            <person name="Li S."/>
            <person name="Chen X."/>
            <person name="Wang C."/>
            <person name="Dai X."/>
            <person name="Yang H."/>
            <person name="Song W."/>
            <person name="Hou L."/>
            <person name="Xu J."/>
            <person name="Tong Z."/>
            <person name="Xu A."/>
            <person name="Yuan X."/>
            <person name="Wang W."/>
            <person name="Yang Q."/>
            <person name="Chen L."/>
            <person name="Sun Z."/>
            <person name="Wang K."/>
            <person name="Pan B."/>
            <person name="Chen J."/>
            <person name="Bao Y."/>
            <person name="Liu F."/>
            <person name="Qi X."/>
            <person name="Gang D.R."/>
            <person name="Wen J."/>
            <person name="Li J."/>
        </authorList>
    </citation>
    <scope>NUCLEOTIDE SEQUENCE</scope>
    <source>
        <strain evidence="4">Dzin_1.0</strain>
    </source>
</reference>
<proteinExistence type="inferred from homology"/>
<dbReference type="InterPro" id="IPR051624">
    <property type="entry name" value="RMD1/Sad1-interacting"/>
</dbReference>